<dbReference type="EMBL" id="LS991953">
    <property type="protein sequence ID" value="SYV92898.1"/>
    <property type="molecule type" value="Genomic_DNA"/>
</dbReference>
<organism evidence="1 2">
    <name type="scientific">Mycoplasmopsis synoviae</name>
    <name type="common">Mycoplasma synoviae</name>
    <dbReference type="NCBI Taxonomy" id="2109"/>
    <lineage>
        <taxon>Bacteria</taxon>
        <taxon>Bacillati</taxon>
        <taxon>Mycoplasmatota</taxon>
        <taxon>Mycoplasmoidales</taxon>
        <taxon>Metamycoplasmataceae</taxon>
        <taxon>Mycoplasmopsis</taxon>
    </lineage>
</organism>
<dbReference type="AlphaFoldDB" id="A0A3B0P6Z7"/>
<protein>
    <submittedName>
        <fullName evidence="1">Uncharacterized protein</fullName>
    </submittedName>
</protein>
<name>A0A3B0P6Z7_MYCSY</name>
<accession>A0A3B0P6Z7</accession>
<evidence type="ECO:0000313" key="1">
    <source>
        <dbReference type="EMBL" id="SYV92898.1"/>
    </source>
</evidence>
<proteinExistence type="predicted"/>
<gene>
    <name evidence="1" type="ORF">NCTC10124_00625</name>
</gene>
<evidence type="ECO:0000313" key="2">
    <source>
        <dbReference type="Proteomes" id="UP000259328"/>
    </source>
</evidence>
<dbReference type="Proteomes" id="UP000259328">
    <property type="component" value="Chromosome"/>
</dbReference>
<reference evidence="2" key="1">
    <citation type="submission" date="2018-06" db="EMBL/GenBank/DDBJ databases">
        <authorList>
            <consortium name="Pathogen Informatics"/>
        </authorList>
    </citation>
    <scope>NUCLEOTIDE SEQUENCE [LARGE SCALE GENOMIC DNA]</scope>
    <source>
        <strain evidence="2">NCTC10124</strain>
    </source>
</reference>
<sequence length="34" mass="3691">MIWLFSNLPGKSSGKVPSKPAVILSPNATINFYI</sequence>